<dbReference type="Proteomes" id="UP000267250">
    <property type="component" value="Chromosome"/>
</dbReference>
<protein>
    <recommendedName>
        <fullName evidence="3">DNA methylase</fullName>
    </recommendedName>
</protein>
<accession>A0A3S9SXT8</accession>
<proteinExistence type="predicted"/>
<gene>
    <name evidence="1" type="ORF">BBF96_06465</name>
</gene>
<reference evidence="1 2" key="1">
    <citation type="submission" date="2016-07" db="EMBL/GenBank/DDBJ databases">
        <title>Genome and transcriptome analysis of iron-reducing fermentative bacteria Anoxybacter fermentans.</title>
        <authorList>
            <person name="Zeng X."/>
            <person name="Shao Z."/>
        </authorList>
    </citation>
    <scope>NUCLEOTIDE SEQUENCE [LARGE SCALE GENOMIC DNA]</scope>
    <source>
        <strain evidence="1 2">DY22613</strain>
    </source>
</reference>
<evidence type="ECO:0000313" key="1">
    <source>
        <dbReference type="EMBL" id="AZR73058.1"/>
    </source>
</evidence>
<dbReference type="EMBL" id="CP016379">
    <property type="protein sequence ID" value="AZR73058.1"/>
    <property type="molecule type" value="Genomic_DNA"/>
</dbReference>
<dbReference type="InterPro" id="IPR029063">
    <property type="entry name" value="SAM-dependent_MTases_sf"/>
</dbReference>
<evidence type="ECO:0008006" key="3">
    <source>
        <dbReference type="Google" id="ProtNLM"/>
    </source>
</evidence>
<dbReference type="Gene3D" id="3.40.50.150">
    <property type="entry name" value="Vaccinia Virus protein VP39"/>
    <property type="match status" value="1"/>
</dbReference>
<keyword evidence="2" id="KW-1185">Reference proteome</keyword>
<dbReference type="SUPFAM" id="SSF53335">
    <property type="entry name" value="S-adenosyl-L-methionine-dependent methyltransferases"/>
    <property type="match status" value="1"/>
</dbReference>
<evidence type="ECO:0000313" key="2">
    <source>
        <dbReference type="Proteomes" id="UP000267250"/>
    </source>
</evidence>
<sequence>MILKKYGVLIKPSFNKVFFESSKKLMINEIKILDQMVLNQNYRDFQLEKIGGVDYITFVTDEEIGDKELKYFSRLSSLYSLFEILPTQEVTLRPLVIDEEKYFDDDIISILKYTGKTNEDFTKMMLNIAIFCSDYAPNFTQRLPILDPVAGRGTTLFQGLIYGYNVYGVEASKKSTHAMMTFLKRYLIEKHYKHKLEQSKVRRKGRIVGKRFTFEAAPTKEDYKNNNIVTIDVVQDDTRYADRYFKKEYFCAIIGDLPYGVQHGSPTNQGSLTRNPKKLVKDALPAWIKLLRPGGVIALSWNVRILPRPQLEKIVADSGLKVLHSEPLDNLEHVVDSSITRDLLIAKKE</sequence>
<dbReference type="AlphaFoldDB" id="A0A3S9SXT8"/>
<dbReference type="KEGG" id="aft:BBF96_06465"/>
<organism evidence="1 2">
    <name type="scientific">Anoxybacter fermentans</name>
    <dbReference type="NCBI Taxonomy" id="1323375"/>
    <lineage>
        <taxon>Bacteria</taxon>
        <taxon>Bacillati</taxon>
        <taxon>Bacillota</taxon>
        <taxon>Clostridia</taxon>
        <taxon>Halanaerobiales</taxon>
        <taxon>Anoxybacter</taxon>
    </lineage>
</organism>
<name>A0A3S9SXT8_9FIRM</name>